<evidence type="ECO:0008006" key="2">
    <source>
        <dbReference type="Google" id="ProtNLM"/>
    </source>
</evidence>
<accession>A0A8S5THV7</accession>
<reference evidence="1" key="1">
    <citation type="journal article" date="2021" name="Proc. Natl. Acad. Sci. U.S.A.">
        <title>A Catalog of Tens of Thousands of Viruses from Human Metagenomes Reveals Hidden Associations with Chronic Diseases.</title>
        <authorList>
            <person name="Tisza M.J."/>
            <person name="Buck C.B."/>
        </authorList>
    </citation>
    <scope>NUCLEOTIDE SEQUENCE</scope>
    <source>
        <strain evidence="1">CtTfn5</strain>
    </source>
</reference>
<proteinExistence type="predicted"/>
<sequence length="136" mass="15198">MNMNDVAGLLDITIYLRDKLLADKVVRTLVADRITPCMAEQGDGSFIVVTRVSLEKEQTKQGYSGFQGNVVLEIASGSYRESITIAKEVFRVLMAIYNENFNLPQKAGVFLPEFIGSTEGFGEGKYVQRLEYSFKV</sequence>
<protein>
    <recommendedName>
        <fullName evidence="2">DUF3168 domain-containing protein</fullName>
    </recommendedName>
</protein>
<dbReference type="EMBL" id="BK032825">
    <property type="protein sequence ID" value="DAF62627.1"/>
    <property type="molecule type" value="Genomic_DNA"/>
</dbReference>
<name>A0A8S5THV7_9CAUD</name>
<organism evidence="1">
    <name type="scientific">Siphoviridae sp. ctTfn5</name>
    <dbReference type="NCBI Taxonomy" id="2827878"/>
    <lineage>
        <taxon>Viruses</taxon>
        <taxon>Duplodnaviria</taxon>
        <taxon>Heunggongvirae</taxon>
        <taxon>Uroviricota</taxon>
        <taxon>Caudoviricetes</taxon>
    </lineage>
</organism>
<evidence type="ECO:0000313" key="1">
    <source>
        <dbReference type="EMBL" id="DAF62627.1"/>
    </source>
</evidence>